<dbReference type="Proteomes" id="UP001153365">
    <property type="component" value="Unassembled WGS sequence"/>
</dbReference>
<dbReference type="PANTHER" id="PTHR15680">
    <property type="entry name" value="RIBOSOMAL PROTEIN L19"/>
    <property type="match status" value="1"/>
</dbReference>
<dbReference type="EMBL" id="CALTRL010001481">
    <property type="protein sequence ID" value="CAH7672700.1"/>
    <property type="molecule type" value="Genomic_DNA"/>
</dbReference>
<dbReference type="GO" id="GO:0003735">
    <property type="term" value="F:structural constituent of ribosome"/>
    <property type="evidence" value="ECO:0007669"/>
    <property type="project" value="InterPro"/>
</dbReference>
<dbReference type="AlphaFoldDB" id="A0AAV0AV61"/>
<dbReference type="InterPro" id="IPR001857">
    <property type="entry name" value="Ribosomal_bL19"/>
</dbReference>
<feature type="non-terminal residue" evidence="4">
    <location>
        <position position="1"/>
    </location>
</feature>
<dbReference type="PANTHER" id="PTHR15680:SF9">
    <property type="entry name" value="LARGE RIBOSOMAL SUBUNIT PROTEIN BL19M"/>
    <property type="match status" value="1"/>
</dbReference>
<evidence type="ECO:0000256" key="2">
    <source>
        <dbReference type="ARBA" id="ARBA00022980"/>
    </source>
</evidence>
<name>A0AAV0AV61_PHAPC</name>
<comment type="caution">
    <text evidence="4">The sequence shown here is derived from an EMBL/GenBank/DDBJ whole genome shotgun (WGS) entry which is preliminary data.</text>
</comment>
<evidence type="ECO:0000256" key="3">
    <source>
        <dbReference type="ARBA" id="ARBA00023274"/>
    </source>
</evidence>
<evidence type="ECO:0000313" key="4">
    <source>
        <dbReference type="EMBL" id="CAH7672700.1"/>
    </source>
</evidence>
<dbReference type="Pfam" id="PF01245">
    <property type="entry name" value="Ribosomal_L19"/>
    <property type="match status" value="1"/>
</dbReference>
<evidence type="ECO:0000313" key="5">
    <source>
        <dbReference type="Proteomes" id="UP001153365"/>
    </source>
</evidence>
<dbReference type="InterPro" id="IPR038657">
    <property type="entry name" value="Ribosomal_bL19_sf"/>
</dbReference>
<keyword evidence="3" id="KW-0687">Ribonucleoprotein</keyword>
<comment type="similarity">
    <text evidence="1">Belongs to the bacterial ribosomal protein bL19 family.</text>
</comment>
<reference evidence="4" key="1">
    <citation type="submission" date="2022-06" db="EMBL/GenBank/DDBJ databases">
        <authorList>
            <consortium name="SYNGENTA / RWTH Aachen University"/>
        </authorList>
    </citation>
    <scope>NUCLEOTIDE SEQUENCE</scope>
</reference>
<keyword evidence="2" id="KW-0689">Ribosomal protein</keyword>
<protein>
    <submittedName>
        <fullName evidence="4">Translation protein SH3-like domain-containing protein</fullName>
    </submittedName>
</protein>
<sequence length="245" mass="27448">MVLTARPLASKIGTICLCKGRLQTRNFKHALSISISEGSKRRASSDALTISEAGLPGVALTQSNKSYPFSKAIVCSTSLTPFERKLGLMGNVNKKLIATSKNQEFHSLFKRKHPDSVRPLSVLKVELYTNPARTTTNVFTGVLMGVRRNGTETSFRLRAIVERIGVEQKFNVFSPMIKNITVIKRAGDREGVINGKPLIRRPRRNKLFYLREHPQKMPDVRKVIKAVATAREEKSAGRYQSLERL</sequence>
<dbReference type="GO" id="GO:0006412">
    <property type="term" value="P:translation"/>
    <property type="evidence" value="ECO:0007669"/>
    <property type="project" value="InterPro"/>
</dbReference>
<dbReference type="SUPFAM" id="SSF50104">
    <property type="entry name" value="Translation proteins SH3-like domain"/>
    <property type="match status" value="1"/>
</dbReference>
<gene>
    <name evidence="4" type="ORF">PPACK8108_LOCUS7521</name>
</gene>
<feature type="non-terminal residue" evidence="4">
    <location>
        <position position="245"/>
    </location>
</feature>
<keyword evidence="5" id="KW-1185">Reference proteome</keyword>
<dbReference type="GO" id="GO:0005762">
    <property type="term" value="C:mitochondrial large ribosomal subunit"/>
    <property type="evidence" value="ECO:0007669"/>
    <property type="project" value="TreeGrafter"/>
</dbReference>
<evidence type="ECO:0000256" key="1">
    <source>
        <dbReference type="ARBA" id="ARBA00005781"/>
    </source>
</evidence>
<accession>A0AAV0AV61</accession>
<organism evidence="4 5">
    <name type="scientific">Phakopsora pachyrhizi</name>
    <name type="common">Asian soybean rust disease fungus</name>
    <dbReference type="NCBI Taxonomy" id="170000"/>
    <lineage>
        <taxon>Eukaryota</taxon>
        <taxon>Fungi</taxon>
        <taxon>Dikarya</taxon>
        <taxon>Basidiomycota</taxon>
        <taxon>Pucciniomycotina</taxon>
        <taxon>Pucciniomycetes</taxon>
        <taxon>Pucciniales</taxon>
        <taxon>Phakopsoraceae</taxon>
        <taxon>Phakopsora</taxon>
    </lineage>
</organism>
<dbReference type="Gene3D" id="2.30.30.790">
    <property type="match status" value="1"/>
</dbReference>
<dbReference type="PRINTS" id="PR00061">
    <property type="entry name" value="RIBOSOMALL19"/>
</dbReference>
<proteinExistence type="inferred from homology"/>
<dbReference type="InterPro" id="IPR008991">
    <property type="entry name" value="Translation_prot_SH3-like_sf"/>
</dbReference>